<evidence type="ECO:0000256" key="3">
    <source>
        <dbReference type="ARBA" id="ARBA00009183"/>
    </source>
</evidence>
<dbReference type="GO" id="GO:0004499">
    <property type="term" value="F:N,N-dimethylaniline monooxygenase activity"/>
    <property type="evidence" value="ECO:0007669"/>
    <property type="project" value="InterPro"/>
</dbReference>
<keyword evidence="4 11" id="KW-0285">Flavoprotein</keyword>
<dbReference type="AlphaFoldDB" id="A0A2I4FPW0"/>
<dbReference type="RefSeq" id="XP_018833690.1">
    <property type="nucleotide sequence ID" value="XM_018978145.2"/>
</dbReference>
<dbReference type="GO" id="GO:0009851">
    <property type="term" value="P:auxin biosynthetic process"/>
    <property type="evidence" value="ECO:0000318"/>
    <property type="project" value="GO_Central"/>
</dbReference>
<evidence type="ECO:0000256" key="2">
    <source>
        <dbReference type="ARBA" id="ARBA00004814"/>
    </source>
</evidence>
<dbReference type="KEGG" id="jre:109001027"/>
<keyword evidence="7 11" id="KW-0560">Oxidoreductase</keyword>
<dbReference type="PANTHER" id="PTHR43539:SF38">
    <property type="entry name" value="INDOLE-3-PYRUVATE MONOOXYGENASE YUCCA6"/>
    <property type="match status" value="1"/>
</dbReference>
<evidence type="ECO:0000256" key="4">
    <source>
        <dbReference type="ARBA" id="ARBA00022630"/>
    </source>
</evidence>
<evidence type="ECO:0000256" key="8">
    <source>
        <dbReference type="ARBA" id="ARBA00023033"/>
    </source>
</evidence>
<dbReference type="GO" id="GO:0004497">
    <property type="term" value="F:monooxygenase activity"/>
    <property type="evidence" value="ECO:0000318"/>
    <property type="project" value="GO_Central"/>
</dbReference>
<dbReference type="Gramene" id="Jr08_03200_p1">
    <property type="protein sequence ID" value="cds.Jr08_03200_p1"/>
    <property type="gene ID" value="Jr08_03200"/>
</dbReference>
<keyword evidence="8 11" id="KW-0503">Monooxygenase</keyword>
<dbReference type="InterPro" id="IPR050982">
    <property type="entry name" value="Auxin_biosynth/cation_transpt"/>
</dbReference>
<accession>A0A2I4FPW0</accession>
<evidence type="ECO:0000313" key="13">
    <source>
        <dbReference type="RefSeq" id="XP_018833690.1"/>
    </source>
</evidence>
<comment type="catalytic activity">
    <reaction evidence="10">
        <text>indole-3-pyruvate + NADPH + O2 + H(+) = (indol-3-yl)acetate + CO2 + NADP(+) + H2O</text>
        <dbReference type="Rhea" id="RHEA:34331"/>
        <dbReference type="ChEBI" id="CHEBI:15377"/>
        <dbReference type="ChEBI" id="CHEBI:15378"/>
        <dbReference type="ChEBI" id="CHEBI:15379"/>
        <dbReference type="ChEBI" id="CHEBI:16526"/>
        <dbReference type="ChEBI" id="CHEBI:17640"/>
        <dbReference type="ChEBI" id="CHEBI:30854"/>
        <dbReference type="ChEBI" id="CHEBI:57783"/>
        <dbReference type="ChEBI" id="CHEBI:58349"/>
        <dbReference type="EC" id="1.14.13.168"/>
    </reaction>
</comment>
<dbReference type="InterPro" id="IPR020946">
    <property type="entry name" value="Flavin_mOase-like"/>
</dbReference>
<evidence type="ECO:0000256" key="9">
    <source>
        <dbReference type="ARBA" id="ARBA00023070"/>
    </source>
</evidence>
<keyword evidence="12" id="KW-1185">Reference proteome</keyword>
<dbReference type="FunFam" id="3.50.50.60:FF:000100">
    <property type="entry name" value="Flavin-containing monooxygenase"/>
    <property type="match status" value="1"/>
</dbReference>
<keyword evidence="6" id="KW-0521">NADP</keyword>
<dbReference type="Gene3D" id="3.50.50.60">
    <property type="entry name" value="FAD/NAD(P)-binding domain"/>
    <property type="match status" value="1"/>
</dbReference>
<dbReference type="PRINTS" id="PR00368">
    <property type="entry name" value="FADPNR"/>
</dbReference>
<sequence length="430" mass="48474">MEHYLREREGKQLHDPIRIEKTKNSSSSRCEYVDGPVIVGAGPSGLAAAACLKEKGVPYVVLERSNCIASLWQLKTYDRLRLHLPKQFCELPFLGFPCNFPTYPTKQQFTKYLEDYAKKFDIRPRFNETVAHAEYDSTLGFWRVKSAGLKGETEYVCRCLVVATGENAEPVVPQIEGMEEFGGPIRHTSLYKSGDEYRLKRVLVVGCGNSGMEVCLDLCNHKAKPSIVVRDTVHVLPREMLGKSTFGLSMWLLKWLPMRLVDRFLLIVSWLMLGDTARFGLDRPRLGPLELKNLSGKTPVLDVGTLAKIKSGDIKVFPSIKRLKRHAVEFVNGKIQNFDAIILATGYRSNVPSWLKEGQMFSKKDGFPRKAFPNGWKGEYGLYAVGFTKRGLLGASMDAKKIAEDIERCWKVEAKQKLAFVSSLLPRSLS</sequence>
<evidence type="ECO:0000256" key="1">
    <source>
        <dbReference type="ARBA" id="ARBA00001974"/>
    </source>
</evidence>
<evidence type="ECO:0000256" key="7">
    <source>
        <dbReference type="ARBA" id="ARBA00023002"/>
    </source>
</evidence>
<dbReference type="InterPro" id="IPR036188">
    <property type="entry name" value="FAD/NAD-bd_sf"/>
</dbReference>
<dbReference type="GO" id="GO:0050661">
    <property type="term" value="F:NADP binding"/>
    <property type="evidence" value="ECO:0007669"/>
    <property type="project" value="InterPro"/>
</dbReference>
<dbReference type="Pfam" id="PF00743">
    <property type="entry name" value="FMO-like"/>
    <property type="match status" value="1"/>
</dbReference>
<dbReference type="EC" id="1.-.-.-" evidence="11"/>
<evidence type="ECO:0000256" key="5">
    <source>
        <dbReference type="ARBA" id="ARBA00022827"/>
    </source>
</evidence>
<evidence type="ECO:0000256" key="6">
    <source>
        <dbReference type="ARBA" id="ARBA00022857"/>
    </source>
</evidence>
<evidence type="ECO:0000313" key="12">
    <source>
        <dbReference type="Proteomes" id="UP000235220"/>
    </source>
</evidence>
<evidence type="ECO:0000256" key="11">
    <source>
        <dbReference type="RuleBase" id="RU361177"/>
    </source>
</evidence>
<dbReference type="STRING" id="51240.A0A2I4FPW0"/>
<evidence type="ECO:0000256" key="10">
    <source>
        <dbReference type="ARBA" id="ARBA00047707"/>
    </source>
</evidence>
<dbReference type="OrthoDB" id="66881at2759"/>
<keyword evidence="9" id="KW-0073">Auxin biosynthesis</keyword>
<proteinExistence type="inferred from homology"/>
<comment type="similarity">
    <text evidence="3 11">Belongs to the FMO family.</text>
</comment>
<dbReference type="SUPFAM" id="SSF51905">
    <property type="entry name" value="FAD/NAD(P)-binding domain"/>
    <property type="match status" value="2"/>
</dbReference>
<dbReference type="PRINTS" id="PR00411">
    <property type="entry name" value="PNDRDTASEI"/>
</dbReference>
<comment type="cofactor">
    <cofactor evidence="1 11">
        <name>FAD</name>
        <dbReference type="ChEBI" id="CHEBI:57692"/>
    </cofactor>
</comment>
<name>A0A2I4FPW0_JUGRE</name>
<comment type="pathway">
    <text evidence="2">Plant hormone metabolism; auxin biosynthesis.</text>
</comment>
<protein>
    <recommendedName>
        <fullName evidence="11">Flavin-containing monooxygenase</fullName>
        <ecNumber evidence="11">1.-.-.-</ecNumber>
    </recommendedName>
</protein>
<dbReference type="FunCoup" id="A0A2I4FPW0">
    <property type="interactions" value="9"/>
</dbReference>
<dbReference type="GO" id="GO:0050660">
    <property type="term" value="F:flavin adenine dinucleotide binding"/>
    <property type="evidence" value="ECO:0000318"/>
    <property type="project" value="GO_Central"/>
</dbReference>
<reference evidence="13" key="1">
    <citation type="submission" date="2025-08" db="UniProtKB">
        <authorList>
            <consortium name="RefSeq"/>
        </authorList>
    </citation>
    <scope>IDENTIFICATION</scope>
    <source>
        <tissue evidence="13">Leaves</tissue>
    </source>
</reference>
<dbReference type="GO" id="GO:0103075">
    <property type="term" value="F:indole-3-pyruvate monooxygenase activity"/>
    <property type="evidence" value="ECO:0007669"/>
    <property type="project" value="UniProtKB-EC"/>
</dbReference>
<dbReference type="GeneID" id="109001027"/>
<organism evidence="12 13">
    <name type="scientific">Juglans regia</name>
    <name type="common">English walnut</name>
    <dbReference type="NCBI Taxonomy" id="51240"/>
    <lineage>
        <taxon>Eukaryota</taxon>
        <taxon>Viridiplantae</taxon>
        <taxon>Streptophyta</taxon>
        <taxon>Embryophyta</taxon>
        <taxon>Tracheophyta</taxon>
        <taxon>Spermatophyta</taxon>
        <taxon>Magnoliopsida</taxon>
        <taxon>eudicotyledons</taxon>
        <taxon>Gunneridae</taxon>
        <taxon>Pentapetalae</taxon>
        <taxon>rosids</taxon>
        <taxon>fabids</taxon>
        <taxon>Fagales</taxon>
        <taxon>Juglandaceae</taxon>
        <taxon>Juglans</taxon>
    </lineage>
</organism>
<keyword evidence="5 11" id="KW-0274">FAD</keyword>
<dbReference type="PANTHER" id="PTHR43539">
    <property type="entry name" value="FLAVIN-BINDING MONOOXYGENASE-LIKE PROTEIN (AFU_ORTHOLOGUE AFUA_4G09220)"/>
    <property type="match status" value="1"/>
</dbReference>
<gene>
    <name evidence="13" type="primary">LOC109001027</name>
</gene>
<dbReference type="Proteomes" id="UP000235220">
    <property type="component" value="Chromosome 8"/>
</dbReference>